<dbReference type="PANTHER" id="PTHR34220:SF7">
    <property type="entry name" value="SENSOR HISTIDINE KINASE YPDA"/>
    <property type="match status" value="1"/>
</dbReference>
<dbReference type="SUPFAM" id="SSF55874">
    <property type="entry name" value="ATPase domain of HSP90 chaperone/DNA topoisomerase II/histidine kinase"/>
    <property type="match status" value="1"/>
</dbReference>
<dbReference type="InterPro" id="IPR036890">
    <property type="entry name" value="HATPase_C_sf"/>
</dbReference>
<keyword evidence="4" id="KW-1185">Reference proteome</keyword>
<reference evidence="3" key="2">
    <citation type="submission" date="2023-01" db="EMBL/GenBank/DDBJ databases">
        <title>Draft genome sequence of Portibacter lacus strain NBRC 108769.</title>
        <authorList>
            <person name="Sun Q."/>
            <person name="Mori K."/>
        </authorList>
    </citation>
    <scope>NUCLEOTIDE SEQUENCE</scope>
    <source>
        <strain evidence="3">NBRC 108769</strain>
    </source>
</reference>
<feature type="transmembrane region" description="Helical" evidence="1">
    <location>
        <begin position="431"/>
        <end position="450"/>
    </location>
</feature>
<dbReference type="PANTHER" id="PTHR34220">
    <property type="entry name" value="SENSOR HISTIDINE KINASE YPDA"/>
    <property type="match status" value="1"/>
</dbReference>
<dbReference type="SUPFAM" id="SSF63829">
    <property type="entry name" value="Calcium-dependent phosphotriesterase"/>
    <property type="match status" value="1"/>
</dbReference>
<dbReference type="AlphaFoldDB" id="A0AA37SNY3"/>
<reference evidence="3" key="1">
    <citation type="journal article" date="2014" name="Int. J. Syst. Evol. Microbiol.">
        <title>Complete genome sequence of Corynebacterium casei LMG S-19264T (=DSM 44701T), isolated from a smear-ripened cheese.</title>
        <authorList>
            <consortium name="US DOE Joint Genome Institute (JGI-PGF)"/>
            <person name="Walter F."/>
            <person name="Albersmeier A."/>
            <person name="Kalinowski J."/>
            <person name="Ruckert C."/>
        </authorList>
    </citation>
    <scope>NUCLEOTIDE SEQUENCE</scope>
    <source>
        <strain evidence="3">NBRC 108769</strain>
    </source>
</reference>
<proteinExistence type="predicted"/>
<dbReference type="GO" id="GO:0016020">
    <property type="term" value="C:membrane"/>
    <property type="evidence" value="ECO:0007669"/>
    <property type="project" value="InterPro"/>
</dbReference>
<dbReference type="Pfam" id="PF06580">
    <property type="entry name" value="His_kinase"/>
    <property type="match status" value="1"/>
</dbReference>
<name>A0AA37SNY3_9BACT</name>
<dbReference type="Gene3D" id="2.130.10.10">
    <property type="entry name" value="YVTN repeat-like/Quinoprotein amine dehydrogenase"/>
    <property type="match status" value="1"/>
</dbReference>
<dbReference type="InterPro" id="IPR010559">
    <property type="entry name" value="Sig_transdc_His_kin_internal"/>
</dbReference>
<evidence type="ECO:0000256" key="1">
    <source>
        <dbReference type="SAM" id="Phobius"/>
    </source>
</evidence>
<feature type="domain" description="Signal transduction histidine kinase internal region" evidence="2">
    <location>
        <begin position="470"/>
        <end position="546"/>
    </location>
</feature>
<evidence type="ECO:0000313" key="4">
    <source>
        <dbReference type="Proteomes" id="UP001156666"/>
    </source>
</evidence>
<organism evidence="3 4">
    <name type="scientific">Portibacter lacus</name>
    <dbReference type="NCBI Taxonomy" id="1099794"/>
    <lineage>
        <taxon>Bacteria</taxon>
        <taxon>Pseudomonadati</taxon>
        <taxon>Bacteroidota</taxon>
        <taxon>Saprospiria</taxon>
        <taxon>Saprospirales</taxon>
        <taxon>Haliscomenobacteraceae</taxon>
        <taxon>Portibacter</taxon>
    </lineage>
</organism>
<keyword evidence="1" id="KW-0472">Membrane</keyword>
<dbReference type="EMBL" id="BSOH01000003">
    <property type="protein sequence ID" value="GLR16053.1"/>
    <property type="molecule type" value="Genomic_DNA"/>
</dbReference>
<dbReference type="InterPro" id="IPR050640">
    <property type="entry name" value="Bact_2-comp_sensor_kinase"/>
</dbReference>
<accession>A0AA37SNY3</accession>
<keyword evidence="1" id="KW-0812">Transmembrane</keyword>
<evidence type="ECO:0000259" key="2">
    <source>
        <dbReference type="Pfam" id="PF06580"/>
    </source>
</evidence>
<dbReference type="GO" id="GO:0000155">
    <property type="term" value="F:phosphorelay sensor kinase activity"/>
    <property type="evidence" value="ECO:0007669"/>
    <property type="project" value="InterPro"/>
</dbReference>
<evidence type="ECO:0000313" key="3">
    <source>
        <dbReference type="EMBL" id="GLR16053.1"/>
    </source>
</evidence>
<protein>
    <recommendedName>
        <fullName evidence="2">Signal transduction histidine kinase internal region domain-containing protein</fullName>
    </recommendedName>
</protein>
<dbReference type="InterPro" id="IPR015943">
    <property type="entry name" value="WD40/YVTN_repeat-like_dom_sf"/>
</dbReference>
<keyword evidence="1" id="KW-1133">Transmembrane helix</keyword>
<dbReference type="Gene3D" id="2.60.40.10">
    <property type="entry name" value="Immunoglobulins"/>
    <property type="match status" value="1"/>
</dbReference>
<sequence length="678" mass="78766">MEWFPTENAPVFQYVTAVDNDVDGNLWFSSLRGLFKFDGYQFNLYVNDPNDPHSLVNNRVFNTHVSPDSTLWIAASYGVQVYDPQKNIFVSKLNKYSSSRSDIYDVAFFDIADLDAENLLIATKKGVLVYDKLLDEVEVVDSLLMESFRDNRAYSTHVFRIEPDNVDQDILWLLTRSGLFKYHKKERKAEQIEGPYDSRFFNNSERGYSMQMLGNEVLLHSLHKEVYSFNKVDKTWRNILPGNERYIRNVLAINNEYALIIYLNYPPEIIENEQSELGILETRFDSDLQENHYSKSGLDANGYLISINGTKKLMKSKMPLVPSNRALKLESKHLAVNGVHQQTFDENLKNYERALDFLVNLNYPNPADSFQYYYALNNKEKWVKLDESRKVALDQLTAGQYEVFAKAISADMAIESRILTFRIAPYFYESWFFRTLGLAGLGIIGFCFYWQIRKRKKDKEDFENQLLGLQLNALRSQMNPHFLFNSLNSIKNYVVNKGPDEAADYITRFSLLMRKILENSRKDILSLEQEIETLKLYVEMEQMRFNFQFDYEFNIDPEIDLSNFKVAPMLLQPYIENAIWHGLLNKKGKCNLQIDFLALDQHVKCIITDNGVGRKSAIDARKHKGSTRESLGMKITEDRIHSINALYHIKATAEIEDLVDSQDQPMGTRVTVFLPEIN</sequence>
<dbReference type="Gene3D" id="3.30.565.10">
    <property type="entry name" value="Histidine kinase-like ATPase, C-terminal domain"/>
    <property type="match status" value="1"/>
</dbReference>
<gene>
    <name evidence="3" type="ORF">GCM10007940_06680</name>
</gene>
<dbReference type="InterPro" id="IPR013783">
    <property type="entry name" value="Ig-like_fold"/>
</dbReference>
<comment type="caution">
    <text evidence="3">The sequence shown here is derived from an EMBL/GenBank/DDBJ whole genome shotgun (WGS) entry which is preliminary data.</text>
</comment>
<dbReference type="Proteomes" id="UP001156666">
    <property type="component" value="Unassembled WGS sequence"/>
</dbReference>